<evidence type="ECO:0000256" key="1">
    <source>
        <dbReference type="ARBA" id="ARBA00022801"/>
    </source>
</evidence>
<sequence>MAEPVRARDDVHEVEAVLFDWGGTLTPWHTVDFGEEAEALLAAVVDPPDDAADLLRRAGDAVWSRSRDHHTSATVADLFREAGLEHDESLLTAYRDFWSPHTTTDPDVGPLFEALREEGVKVGVLSNTVWPRAWHEEFFERDGVLHLIDGDVYTSEIPWTKPAPQAFRAAMDAVGVDDPARCAFVGDRLFDDIWGAGNVGMRTIHVPHSDIPRTQVGHSEGRPDAVVQRLAEVLTVVAGWR</sequence>
<comment type="caution">
    <text evidence="2">The sequence shown here is derived from an EMBL/GenBank/DDBJ whole genome shotgun (WGS) entry which is preliminary data.</text>
</comment>
<proteinExistence type="predicted"/>
<dbReference type="PANTHER" id="PTHR43316:SF3">
    <property type="entry name" value="HALOACID DEHALOGENASE, TYPE II (AFU_ORTHOLOGUE AFUA_2G07750)-RELATED"/>
    <property type="match status" value="1"/>
</dbReference>
<dbReference type="PRINTS" id="PR00413">
    <property type="entry name" value="HADHALOGNASE"/>
</dbReference>
<dbReference type="InterPro" id="IPR036412">
    <property type="entry name" value="HAD-like_sf"/>
</dbReference>
<dbReference type="SFLD" id="SFLDG01129">
    <property type="entry name" value="C1.5:_HAD__Beta-PGM__Phosphata"/>
    <property type="match status" value="1"/>
</dbReference>
<gene>
    <name evidence="2" type="ORF">ETU37_10365</name>
</gene>
<dbReference type="SFLD" id="SFLDS00003">
    <property type="entry name" value="Haloacid_Dehalogenase"/>
    <property type="match status" value="1"/>
</dbReference>
<dbReference type="GO" id="GO:0016787">
    <property type="term" value="F:hydrolase activity"/>
    <property type="evidence" value="ECO:0007669"/>
    <property type="project" value="UniProtKB-KW"/>
</dbReference>
<dbReference type="Pfam" id="PF00702">
    <property type="entry name" value="Hydrolase"/>
    <property type="match status" value="1"/>
</dbReference>
<dbReference type="InterPro" id="IPR023214">
    <property type="entry name" value="HAD_sf"/>
</dbReference>
<dbReference type="EMBL" id="SDPU01000021">
    <property type="protein sequence ID" value="RYU12397.1"/>
    <property type="molecule type" value="Genomic_DNA"/>
</dbReference>
<organism evidence="2 3">
    <name type="scientific">Nocardioides iriomotensis</name>
    <dbReference type="NCBI Taxonomy" id="715784"/>
    <lineage>
        <taxon>Bacteria</taxon>
        <taxon>Bacillati</taxon>
        <taxon>Actinomycetota</taxon>
        <taxon>Actinomycetes</taxon>
        <taxon>Propionibacteriales</taxon>
        <taxon>Nocardioidaceae</taxon>
        <taxon>Nocardioides</taxon>
    </lineage>
</organism>
<keyword evidence="3" id="KW-1185">Reference proteome</keyword>
<dbReference type="AlphaFoldDB" id="A0A4Q5J1G3"/>
<evidence type="ECO:0000313" key="2">
    <source>
        <dbReference type="EMBL" id="RYU12397.1"/>
    </source>
</evidence>
<evidence type="ECO:0000313" key="3">
    <source>
        <dbReference type="Proteomes" id="UP000291189"/>
    </source>
</evidence>
<accession>A0A4Q5J1G3</accession>
<dbReference type="Proteomes" id="UP000291189">
    <property type="component" value="Unassembled WGS sequence"/>
</dbReference>
<reference evidence="2 3" key="1">
    <citation type="submission" date="2019-01" db="EMBL/GenBank/DDBJ databases">
        <title>Nocardioides guangzhouensis sp. nov., an actinobacterium isolated from soil.</title>
        <authorList>
            <person name="Fu Y."/>
            <person name="Cai Y."/>
            <person name="Lin Z."/>
            <person name="Chen P."/>
        </authorList>
    </citation>
    <scope>NUCLEOTIDE SEQUENCE [LARGE SCALE GENOMIC DNA]</scope>
    <source>
        <strain evidence="2 3">NBRC 105384</strain>
    </source>
</reference>
<dbReference type="OrthoDB" id="9810501at2"/>
<dbReference type="InterPro" id="IPR006439">
    <property type="entry name" value="HAD-SF_hydro_IA"/>
</dbReference>
<name>A0A4Q5J1G3_9ACTN</name>
<dbReference type="InterPro" id="IPR051540">
    <property type="entry name" value="S-2-haloacid_dehalogenase"/>
</dbReference>
<keyword evidence="1 2" id="KW-0378">Hydrolase</keyword>
<dbReference type="PANTHER" id="PTHR43316">
    <property type="entry name" value="HYDROLASE, HALOACID DELAHOGENASE-RELATED"/>
    <property type="match status" value="1"/>
</dbReference>
<dbReference type="SUPFAM" id="SSF56784">
    <property type="entry name" value="HAD-like"/>
    <property type="match status" value="1"/>
</dbReference>
<dbReference type="NCBIfam" id="TIGR01549">
    <property type="entry name" value="HAD-SF-IA-v1"/>
    <property type="match status" value="1"/>
</dbReference>
<dbReference type="RefSeq" id="WP_129987229.1">
    <property type="nucleotide sequence ID" value="NZ_SDPU01000021.1"/>
</dbReference>
<dbReference type="Gene3D" id="3.40.50.1000">
    <property type="entry name" value="HAD superfamily/HAD-like"/>
    <property type="match status" value="1"/>
</dbReference>
<protein>
    <submittedName>
        <fullName evidence="2">HAD family hydrolase</fullName>
    </submittedName>
</protein>